<proteinExistence type="predicted"/>
<dbReference type="InterPro" id="IPR016135">
    <property type="entry name" value="UBQ-conjugating_enzyme/RWD"/>
</dbReference>
<accession>A0A8H6NW46</accession>
<organism evidence="4 5">
    <name type="scientific">Colletotrichum musicola</name>
    <dbReference type="NCBI Taxonomy" id="2175873"/>
    <lineage>
        <taxon>Eukaryota</taxon>
        <taxon>Fungi</taxon>
        <taxon>Dikarya</taxon>
        <taxon>Ascomycota</taxon>
        <taxon>Pezizomycotina</taxon>
        <taxon>Sordariomycetes</taxon>
        <taxon>Hypocreomycetidae</taxon>
        <taxon>Glomerellales</taxon>
        <taxon>Glomerellaceae</taxon>
        <taxon>Colletotrichum</taxon>
        <taxon>Colletotrichum orchidearum species complex</taxon>
    </lineage>
</organism>
<dbReference type="PROSITE" id="PS50181">
    <property type="entry name" value="FBOX"/>
    <property type="match status" value="1"/>
</dbReference>
<comment type="caution">
    <text evidence="4">The sequence shown here is derived from an EMBL/GenBank/DDBJ whole genome shotgun (WGS) entry which is preliminary data.</text>
</comment>
<dbReference type="Pfam" id="PF00179">
    <property type="entry name" value="UQ_con"/>
    <property type="match status" value="1"/>
</dbReference>
<evidence type="ECO:0000259" key="3">
    <source>
        <dbReference type="PROSITE" id="PS50181"/>
    </source>
</evidence>
<reference evidence="4" key="1">
    <citation type="journal article" date="2020" name="Phytopathology">
        <title>Genome Sequence Resources of Colletotrichum truncatum, C. plurivorum, C. musicola, and C. sojae: Four Species Pathogenic to Soybean (Glycine max).</title>
        <authorList>
            <person name="Rogerio F."/>
            <person name="Boufleur T.R."/>
            <person name="Ciampi-Guillardi M."/>
            <person name="Sukno S.A."/>
            <person name="Thon M.R."/>
            <person name="Massola Junior N.S."/>
            <person name="Baroncelli R."/>
        </authorList>
    </citation>
    <scope>NUCLEOTIDE SEQUENCE</scope>
    <source>
        <strain evidence="4">LFN0074</strain>
    </source>
</reference>
<dbReference type="Gene3D" id="3.10.110.10">
    <property type="entry name" value="Ubiquitin Conjugating Enzyme"/>
    <property type="match status" value="1"/>
</dbReference>
<dbReference type="InterPro" id="IPR000608">
    <property type="entry name" value="UBC"/>
</dbReference>
<evidence type="ECO:0000313" key="5">
    <source>
        <dbReference type="Proteomes" id="UP000639643"/>
    </source>
</evidence>
<evidence type="ECO:0000256" key="1">
    <source>
        <dbReference type="ARBA" id="ARBA00022786"/>
    </source>
</evidence>
<dbReference type="EMBL" id="WIGM01000033">
    <property type="protein sequence ID" value="KAF6843717.1"/>
    <property type="molecule type" value="Genomic_DNA"/>
</dbReference>
<dbReference type="PANTHER" id="PTHR24067">
    <property type="entry name" value="UBIQUITIN-CONJUGATING ENZYME E2"/>
    <property type="match status" value="1"/>
</dbReference>
<feature type="compositionally biased region" description="Basic residues" evidence="2">
    <location>
        <begin position="152"/>
        <end position="161"/>
    </location>
</feature>
<keyword evidence="1" id="KW-0833">Ubl conjugation pathway</keyword>
<dbReference type="Proteomes" id="UP000639643">
    <property type="component" value="Unassembled WGS sequence"/>
</dbReference>
<sequence>MESHLKRRLLQDMAELQKQPYPRISLHPREGDLTRACLVLQPEGWMPIHTTVEFTNRYPLKAPAVRMDTDMRHPNVFGSYICASILNTTEGYTPAYTLKGIAIQLLSFFNSDSIEQTYGSVYSLSHYRKQSHEIKQTFKCDHCGFDGTKSKAEKRRARRHAAKAETSANGAASEDEEMQEPHREQQTLAALPDELLLATLEELDFEDLVSFARAWPRISDIVATYDVIRLRELQCFCTKTNFRQTRLGVGVRVPPGKSLAKKSIESEFDFISWDAYKSLGVRMSVHNLSFEHWLPLPLSYRHWTSVKEKAVPVLSTLGTEARLSSTHPVEVLASFMNDIVVRLNQVEATSSRNIPMHSQRSTLRHASEKAIESYFHLFHLLLCLAAENPQFVSDANTKIQGFMDGKTSKTNCPNLGHLLVYLLISDVKNTEKMRKAIITEAITRNVVWMLDKRGANMPELSYLEPDPVSHYRLKKSFEANRTSYRLLMFSELFRRIARPSDEKTLVEVRDELFDRHGAPPAGAALQLSTNVRRIHDIDNFNDFLDEMGIEKKPTPERFTSLLRDCVRDSMTEGYSVWGIPATTALAVRYQLEPGVGLYGNGYVRDPPSDAFMRNISFFPNKGNRPQKRQRRQ</sequence>
<dbReference type="AlphaFoldDB" id="A0A8H6NW46"/>
<gene>
    <name evidence="4" type="ORF">CMUS01_01824</name>
</gene>
<protein>
    <submittedName>
        <fullName evidence="4">Ubiquitin-conjugating enzyme family protein</fullName>
    </submittedName>
</protein>
<dbReference type="InterPro" id="IPR050113">
    <property type="entry name" value="Ub_conjugating_enzyme"/>
</dbReference>
<dbReference type="InterPro" id="IPR001810">
    <property type="entry name" value="F-box_dom"/>
</dbReference>
<feature type="region of interest" description="Disordered" evidence="2">
    <location>
        <begin position="151"/>
        <end position="185"/>
    </location>
</feature>
<evidence type="ECO:0000256" key="2">
    <source>
        <dbReference type="SAM" id="MobiDB-lite"/>
    </source>
</evidence>
<dbReference type="SMART" id="SM00212">
    <property type="entry name" value="UBCc"/>
    <property type="match status" value="1"/>
</dbReference>
<name>A0A8H6NW46_9PEZI</name>
<keyword evidence="5" id="KW-1185">Reference proteome</keyword>
<feature type="domain" description="F-box" evidence="3">
    <location>
        <begin position="185"/>
        <end position="233"/>
    </location>
</feature>
<dbReference type="SUPFAM" id="SSF54495">
    <property type="entry name" value="UBC-like"/>
    <property type="match status" value="1"/>
</dbReference>
<evidence type="ECO:0000313" key="4">
    <source>
        <dbReference type="EMBL" id="KAF6843717.1"/>
    </source>
</evidence>
<dbReference type="OrthoDB" id="109543at2759"/>